<gene>
    <name evidence="2" type="ordered locus">GDI2875</name>
</gene>
<accession>A9HQZ9</accession>
<feature type="region of interest" description="Disordered" evidence="1">
    <location>
        <begin position="1"/>
        <end position="38"/>
    </location>
</feature>
<evidence type="ECO:0000313" key="3">
    <source>
        <dbReference type="Proteomes" id="UP000001176"/>
    </source>
</evidence>
<name>A9HQZ9_GLUDA</name>
<dbReference type="EMBL" id="AM889285">
    <property type="protein sequence ID" value="CAP56818.1"/>
    <property type="molecule type" value="Genomic_DNA"/>
</dbReference>
<dbReference type="Proteomes" id="UP000001176">
    <property type="component" value="Chromosome"/>
</dbReference>
<keyword evidence="3" id="KW-1185">Reference proteome</keyword>
<reference evidence="2 3" key="1">
    <citation type="journal article" date="2009" name="BMC Genomics">
        <title>Complete genome sequence of the sugarcane nitrogen-fixing endophyte Gluconacetobacter diazotrophicus Pal5.</title>
        <authorList>
            <person name="Bertalan M."/>
            <person name="Albano R."/>
            <person name="Padua V."/>
            <person name="Rouws L."/>
            <person name="Rojas C."/>
            <person name="Hemerly A."/>
            <person name="Teixeira K."/>
            <person name="Schwab S."/>
            <person name="Araujo J."/>
            <person name="Oliveira A."/>
            <person name="Franca L."/>
            <person name="Magalhaes V."/>
            <person name="Alqueres S."/>
            <person name="Cardoso A."/>
            <person name="Almeida W."/>
            <person name="Loureiro M.M."/>
            <person name="Nogueira E."/>
            <person name="Cidade D."/>
            <person name="Oliveira D."/>
            <person name="Simao T."/>
            <person name="Macedo J."/>
            <person name="Valadao A."/>
            <person name="Dreschsel M."/>
            <person name="Freitas F."/>
            <person name="Vidal M."/>
            <person name="Guedes H."/>
            <person name="Rodrigues E."/>
            <person name="Meneses C."/>
            <person name="Brioso P."/>
            <person name="Pozzer L."/>
            <person name="Figueiredo D."/>
            <person name="Montano H."/>
            <person name="Junior J."/>
            <person name="Filho G."/>
            <person name="Flores V."/>
            <person name="Ferreira B."/>
            <person name="Branco A."/>
            <person name="Gonzalez P."/>
            <person name="Guillobel H."/>
            <person name="Lemos M."/>
            <person name="Seibel L."/>
            <person name="Macedo J."/>
            <person name="Alves-Ferreira M."/>
            <person name="Sachetto-Martins G."/>
            <person name="Coelho A."/>
            <person name="Santos E."/>
            <person name="Amaral G."/>
            <person name="Neves A."/>
            <person name="Pacheco A.B."/>
            <person name="Carvalho D."/>
            <person name="Lery L."/>
            <person name="Bisch P."/>
            <person name="Rossle S.C."/>
            <person name="Urmenyi T."/>
            <person name="Kruger W.V."/>
            <person name="Martins O."/>
            <person name="Baldani J.I."/>
            <person name="Ferreira P.C."/>
        </authorList>
    </citation>
    <scope>NUCLEOTIDE SEQUENCE [LARGE SCALE GENOMIC DNA]</scope>
    <source>
        <strain evidence="3">ATCC 49037 / DSM 5601 / CCUG 37298 / CIP 103539 / LMG 7603 / PAl5</strain>
    </source>
</reference>
<dbReference type="AlphaFoldDB" id="A9HQZ9"/>
<evidence type="ECO:0000313" key="2">
    <source>
        <dbReference type="EMBL" id="CAP56818.1"/>
    </source>
</evidence>
<proteinExistence type="predicted"/>
<sequence>MTAAKTSSAHRPGSVQLGIAGSTGKSQPPGSRKSGKAFASTLDRCGDIRHRGSVTGLIGVVQTQELLCQSRQVQAAGNVEKARRIPVGTFRHPVVPPSCLDITIQPQTGKALRHAEDDIPERTFHQFCLTGQSNNK</sequence>
<protein>
    <submittedName>
        <fullName evidence="2">Uncharacterized protein</fullName>
    </submittedName>
</protein>
<dbReference type="KEGG" id="gdi:GDI2875"/>
<organism evidence="2 3">
    <name type="scientific">Gluconacetobacter diazotrophicus (strain ATCC 49037 / DSM 5601 / CCUG 37298 / CIP 103539 / LMG 7603 / PAl5)</name>
    <dbReference type="NCBI Taxonomy" id="272568"/>
    <lineage>
        <taxon>Bacteria</taxon>
        <taxon>Pseudomonadati</taxon>
        <taxon>Pseudomonadota</taxon>
        <taxon>Alphaproteobacteria</taxon>
        <taxon>Acetobacterales</taxon>
        <taxon>Acetobacteraceae</taxon>
        <taxon>Gluconacetobacter</taxon>
    </lineage>
</organism>
<evidence type="ECO:0000256" key="1">
    <source>
        <dbReference type="SAM" id="MobiDB-lite"/>
    </source>
</evidence>